<accession>A0AAW2IRJ3</accession>
<sequence length="248" mass="27574">MKHNFDEGSIFSNITTCPNATLLTYLFRSSTHIPISPAPPRATPFNFFDLELENVMPFNGLHYDNVNPTLSYNCSGDRSTLFIPIAQHMVPGFYQGMRKTAHKMTMTHGVPWGDAFAAVSNGSTAVFRVDLATNVKSKQYFWHARKQRLTMGGVMNFSAENGLLVLQFIAMADEKYDEFRLSPASLKNISSLVDVCLRLAEHLLWQLHPDLGSDVGRKTSSKPEIVFSQTGDVAAFGNKPYNAMPGDC</sequence>
<protein>
    <submittedName>
        <fullName evidence="1">Protein NDR1</fullName>
    </submittedName>
</protein>
<organism evidence="1">
    <name type="scientific">Sesamum calycinum</name>
    <dbReference type="NCBI Taxonomy" id="2727403"/>
    <lineage>
        <taxon>Eukaryota</taxon>
        <taxon>Viridiplantae</taxon>
        <taxon>Streptophyta</taxon>
        <taxon>Embryophyta</taxon>
        <taxon>Tracheophyta</taxon>
        <taxon>Spermatophyta</taxon>
        <taxon>Magnoliopsida</taxon>
        <taxon>eudicotyledons</taxon>
        <taxon>Gunneridae</taxon>
        <taxon>Pentapetalae</taxon>
        <taxon>asterids</taxon>
        <taxon>lamiids</taxon>
        <taxon>Lamiales</taxon>
        <taxon>Pedaliaceae</taxon>
        <taxon>Sesamum</taxon>
    </lineage>
</organism>
<proteinExistence type="predicted"/>
<name>A0AAW2IRJ3_9LAMI</name>
<dbReference type="AlphaFoldDB" id="A0AAW2IRJ3"/>
<gene>
    <name evidence="1" type="ORF">Scaly_2839700</name>
</gene>
<comment type="caution">
    <text evidence="1">The sequence shown here is derived from an EMBL/GenBank/DDBJ whole genome shotgun (WGS) entry which is preliminary data.</text>
</comment>
<evidence type="ECO:0000313" key="1">
    <source>
        <dbReference type="EMBL" id="KAL0284764.1"/>
    </source>
</evidence>
<reference evidence="1" key="2">
    <citation type="journal article" date="2024" name="Plant">
        <title>Genomic evolution and insights into agronomic trait innovations of Sesamum species.</title>
        <authorList>
            <person name="Miao H."/>
            <person name="Wang L."/>
            <person name="Qu L."/>
            <person name="Liu H."/>
            <person name="Sun Y."/>
            <person name="Le M."/>
            <person name="Wang Q."/>
            <person name="Wei S."/>
            <person name="Zheng Y."/>
            <person name="Lin W."/>
            <person name="Duan Y."/>
            <person name="Cao H."/>
            <person name="Xiong S."/>
            <person name="Wang X."/>
            <person name="Wei L."/>
            <person name="Li C."/>
            <person name="Ma Q."/>
            <person name="Ju M."/>
            <person name="Zhao R."/>
            <person name="Li G."/>
            <person name="Mu C."/>
            <person name="Tian Q."/>
            <person name="Mei H."/>
            <person name="Zhang T."/>
            <person name="Gao T."/>
            <person name="Zhang H."/>
        </authorList>
    </citation>
    <scope>NUCLEOTIDE SEQUENCE</scope>
    <source>
        <strain evidence="1">KEN8</strain>
    </source>
</reference>
<dbReference type="EMBL" id="JACGWM010001986">
    <property type="protein sequence ID" value="KAL0284764.1"/>
    <property type="molecule type" value="Genomic_DNA"/>
</dbReference>
<reference evidence="1" key="1">
    <citation type="submission" date="2020-06" db="EMBL/GenBank/DDBJ databases">
        <authorList>
            <person name="Li T."/>
            <person name="Hu X."/>
            <person name="Zhang T."/>
            <person name="Song X."/>
            <person name="Zhang H."/>
            <person name="Dai N."/>
            <person name="Sheng W."/>
            <person name="Hou X."/>
            <person name="Wei L."/>
        </authorList>
    </citation>
    <scope>NUCLEOTIDE SEQUENCE</scope>
    <source>
        <strain evidence="1">KEN8</strain>
        <tissue evidence="1">Leaf</tissue>
    </source>
</reference>